<dbReference type="SUPFAM" id="SSF50891">
    <property type="entry name" value="Cyclophilin-like"/>
    <property type="match status" value="1"/>
</dbReference>
<keyword evidence="8" id="KW-1185">Reference proteome</keyword>
<dbReference type="Pfam" id="PF00160">
    <property type="entry name" value="Pro_isomerase"/>
    <property type="match status" value="1"/>
</dbReference>
<dbReference type="InterPro" id="IPR002130">
    <property type="entry name" value="Cyclophilin-type_PPIase_dom"/>
</dbReference>
<dbReference type="EC" id="5.2.1.8" evidence="2"/>
<dbReference type="PDBsum" id="5EX2"/>
<evidence type="ECO:0007829" key="9">
    <source>
        <dbReference type="PDB" id="5EX2"/>
    </source>
</evidence>
<name>C6XJ17_HIRBI</name>
<dbReference type="STRING" id="582402.Hbal_1421"/>
<comment type="similarity">
    <text evidence="1">Belongs to the cyclophilin-type PPIase family.</text>
</comment>
<feature type="chain" id="PRO_5002974007" description="peptidylprolyl isomerase" evidence="5">
    <location>
        <begin position="24"/>
        <end position="293"/>
    </location>
</feature>
<feature type="domain" description="PPIase cyclophilin-type" evidence="6">
    <location>
        <begin position="46"/>
        <end position="246"/>
    </location>
</feature>
<evidence type="ECO:0000256" key="1">
    <source>
        <dbReference type="ARBA" id="ARBA00007365"/>
    </source>
</evidence>
<dbReference type="InterPro" id="IPR020892">
    <property type="entry name" value="Cyclophilin-type_PPIase_CS"/>
</dbReference>
<dbReference type="RefSeq" id="WP_015827262.1">
    <property type="nucleotide sequence ID" value="NC_012982.1"/>
</dbReference>
<dbReference type="PANTHER" id="PTHR45625">
    <property type="entry name" value="PEPTIDYL-PROLYL CIS-TRANS ISOMERASE-RELATED"/>
    <property type="match status" value="1"/>
</dbReference>
<keyword evidence="9" id="KW-0479">Metal-binding</keyword>
<dbReference type="InterPro" id="IPR029000">
    <property type="entry name" value="Cyclophilin-like_dom_sf"/>
</dbReference>
<dbReference type="Proteomes" id="UP000002745">
    <property type="component" value="Chromosome"/>
</dbReference>
<dbReference type="Gene3D" id="2.40.100.10">
    <property type="entry name" value="Cyclophilin-like"/>
    <property type="match status" value="1"/>
</dbReference>
<dbReference type="PANTHER" id="PTHR45625:SF4">
    <property type="entry name" value="PEPTIDYLPROLYL ISOMERASE DOMAIN AND WD REPEAT-CONTAINING PROTEIN 1"/>
    <property type="match status" value="1"/>
</dbReference>
<accession>C6XJ17</accession>
<reference evidence="8" key="1">
    <citation type="journal article" date="2011" name="J. Bacteriol.">
        <title>Genome sequences of eight morphologically diverse alphaproteobacteria.</title>
        <authorList>
            <consortium name="US DOE Joint Genome Institute"/>
            <person name="Brown P.J."/>
            <person name="Kysela D.T."/>
            <person name="Buechlein A."/>
            <person name="Hemmerich C."/>
            <person name="Brun Y.V."/>
        </authorList>
    </citation>
    <scope>NUCLEOTIDE SEQUENCE [LARGE SCALE GENOMIC DNA]</scope>
    <source>
        <strain evidence="8">ATCC 49814 / DSM 5838 / IFAM 1418</strain>
    </source>
</reference>
<dbReference type="HOGENOM" id="CLU_068027_0_0_5"/>
<evidence type="ECO:0000259" key="6">
    <source>
        <dbReference type="PROSITE" id="PS50072"/>
    </source>
</evidence>
<keyword evidence="9" id="KW-0002">3D-structure</keyword>
<sequence length="293" mass="32798">MIKKIALSLATIGVCAFAPMAMAQVEYTKESVQADPENWRSVDPDNLVIFETTKGVVYIELAPEIAPNHVAQIRKVVRTGLYSGTKFHRVISGFMAQGGDIAATLGREPDLEAVDGEFVFRRDPKSIVLTVINEEDQTKSQYTGFYNGFPIETRQDELANYSEDKRVESWMPHCAGVVSMARTNDPNSGKDQFFLMRDESRFLDRKYSSWGRMLEGLDVAKSLTIGEPPERPDILVSAVMVSDLAPKDRPEAWVMRNDGPMFSLFLDRMGRDKDVCSLPQTPSVVFVSEDKEG</sequence>
<feature type="disulfide bond" evidence="9">
    <location>
        <begin position="174"/>
        <end position="276"/>
    </location>
</feature>
<dbReference type="SMR" id="C6XJ17"/>
<protein>
    <recommendedName>
        <fullName evidence="2">peptidylprolyl isomerase</fullName>
        <ecNumber evidence="2">5.2.1.8</ecNumber>
    </recommendedName>
</protein>
<keyword evidence="9" id="KW-0106">Calcium</keyword>
<dbReference type="AlphaFoldDB" id="C6XJ17"/>
<dbReference type="PDB" id="5EX2">
    <property type="method" value="X-ray"/>
    <property type="resolution" value="1.29 A"/>
    <property type="chains" value="A/B=25-293"/>
</dbReference>
<dbReference type="GO" id="GO:0003755">
    <property type="term" value="F:peptidyl-prolyl cis-trans isomerase activity"/>
    <property type="evidence" value="ECO:0007669"/>
    <property type="project" value="UniProtKB-KW"/>
</dbReference>
<keyword evidence="3" id="KW-0697">Rotamase</keyword>
<evidence type="ECO:0000313" key="7">
    <source>
        <dbReference type="EMBL" id="ACT59112.1"/>
    </source>
</evidence>
<gene>
    <name evidence="7" type="ordered locus">Hbal_1421</name>
</gene>
<feature type="signal peptide" evidence="5">
    <location>
        <begin position="1"/>
        <end position="23"/>
    </location>
</feature>
<dbReference type="PROSITE" id="PS00170">
    <property type="entry name" value="CSA_PPIASE_1"/>
    <property type="match status" value="1"/>
</dbReference>
<keyword evidence="5" id="KW-0732">Signal</keyword>
<dbReference type="InterPro" id="IPR044666">
    <property type="entry name" value="Cyclophilin_A-like"/>
</dbReference>
<dbReference type="eggNOG" id="COG0652">
    <property type="taxonomic scope" value="Bacteria"/>
</dbReference>
<organism evidence="7 8">
    <name type="scientific">Hirschia baltica (strain ATCC 49814 / DSM 5838 / IFAM 1418)</name>
    <dbReference type="NCBI Taxonomy" id="582402"/>
    <lineage>
        <taxon>Bacteria</taxon>
        <taxon>Pseudomonadati</taxon>
        <taxon>Pseudomonadota</taxon>
        <taxon>Alphaproteobacteria</taxon>
        <taxon>Hyphomonadales</taxon>
        <taxon>Hyphomonadaceae</taxon>
        <taxon>Hirschia</taxon>
    </lineage>
</organism>
<evidence type="ECO:0000313" key="8">
    <source>
        <dbReference type="Proteomes" id="UP000002745"/>
    </source>
</evidence>
<evidence type="ECO:0000256" key="3">
    <source>
        <dbReference type="ARBA" id="ARBA00023110"/>
    </source>
</evidence>
<keyword evidence="4 7" id="KW-0413">Isomerase</keyword>
<evidence type="ECO:0000256" key="2">
    <source>
        <dbReference type="ARBA" id="ARBA00013194"/>
    </source>
</evidence>
<evidence type="ECO:0000256" key="5">
    <source>
        <dbReference type="SAM" id="SignalP"/>
    </source>
</evidence>
<reference evidence="9" key="2">
    <citation type="journal article" date="2016" name="PLoS ONE">
        <title>Structural and Functional Characterization of a Novel Family of Cyclophilins, the AquaCyps.</title>
        <authorList>
            <person name="Jakob R.P."/>
            <person name="Schmidpeter P.A."/>
            <person name="Koch J.R."/>
            <person name="Schmid F.X."/>
            <person name="Maier T."/>
        </authorList>
    </citation>
    <scope>X-RAY CRYSTALLOGRAPHY (1.29 ANGSTROMS) OF 25-293 IN COMPLEX WITH CA(2+) AND MG(2+)</scope>
    <scope>DISULFIDE BONDS</scope>
</reference>
<feature type="binding site" evidence="9">
    <location>
        <position position="157"/>
    </location>
    <ligand>
        <name>Mg(2+)</name>
        <dbReference type="ChEBI" id="CHEBI:18420"/>
    </ligand>
</feature>
<feature type="binding site" evidence="9">
    <location>
        <position position="157"/>
    </location>
    <ligand>
        <name>Ca(2+)</name>
        <dbReference type="ChEBI" id="CHEBI:29108"/>
    </ligand>
</feature>
<dbReference type="GO" id="GO:0006457">
    <property type="term" value="P:protein folding"/>
    <property type="evidence" value="ECO:0007669"/>
    <property type="project" value="InterPro"/>
</dbReference>
<dbReference type="EMBL" id="CP001678">
    <property type="protein sequence ID" value="ACT59112.1"/>
    <property type="molecule type" value="Genomic_DNA"/>
</dbReference>
<dbReference type="GO" id="GO:0046872">
    <property type="term" value="F:metal ion binding"/>
    <property type="evidence" value="ECO:0007669"/>
    <property type="project" value="UniProtKB-KW"/>
</dbReference>
<evidence type="ECO:0000256" key="4">
    <source>
        <dbReference type="ARBA" id="ARBA00023235"/>
    </source>
</evidence>
<proteinExistence type="evidence at protein level"/>
<dbReference type="KEGG" id="hba:Hbal_1421"/>
<dbReference type="CDD" id="cd00317">
    <property type="entry name" value="cyclophilin"/>
    <property type="match status" value="1"/>
</dbReference>
<dbReference type="PROSITE" id="PS50072">
    <property type="entry name" value="CSA_PPIASE_2"/>
    <property type="match status" value="1"/>
</dbReference>